<gene>
    <name evidence="1" type="ORF">B296_00011590</name>
</gene>
<evidence type="ECO:0000313" key="2">
    <source>
        <dbReference type="Proteomes" id="UP000287651"/>
    </source>
</evidence>
<evidence type="ECO:0000313" key="1">
    <source>
        <dbReference type="EMBL" id="RRT61669.1"/>
    </source>
</evidence>
<organism evidence="1 2">
    <name type="scientific">Ensete ventricosum</name>
    <name type="common">Abyssinian banana</name>
    <name type="synonym">Musa ensete</name>
    <dbReference type="NCBI Taxonomy" id="4639"/>
    <lineage>
        <taxon>Eukaryota</taxon>
        <taxon>Viridiplantae</taxon>
        <taxon>Streptophyta</taxon>
        <taxon>Embryophyta</taxon>
        <taxon>Tracheophyta</taxon>
        <taxon>Spermatophyta</taxon>
        <taxon>Magnoliopsida</taxon>
        <taxon>Liliopsida</taxon>
        <taxon>Zingiberales</taxon>
        <taxon>Musaceae</taxon>
        <taxon>Ensete</taxon>
    </lineage>
</organism>
<dbReference type="AlphaFoldDB" id="A0A426ZCI3"/>
<dbReference type="Proteomes" id="UP000287651">
    <property type="component" value="Unassembled WGS sequence"/>
</dbReference>
<proteinExistence type="predicted"/>
<protein>
    <submittedName>
        <fullName evidence="1">Uncharacterized protein</fullName>
    </submittedName>
</protein>
<dbReference type="EMBL" id="AMZH03007300">
    <property type="protein sequence ID" value="RRT61669.1"/>
    <property type="molecule type" value="Genomic_DNA"/>
</dbReference>
<reference evidence="1 2" key="1">
    <citation type="journal article" date="2014" name="Agronomy (Basel)">
        <title>A Draft Genome Sequence for Ensete ventricosum, the Drought-Tolerant Tree Against Hunger.</title>
        <authorList>
            <person name="Harrison J."/>
            <person name="Moore K.A."/>
            <person name="Paszkiewicz K."/>
            <person name="Jones T."/>
            <person name="Grant M."/>
            <person name="Ambacheew D."/>
            <person name="Muzemil S."/>
            <person name="Studholme D.J."/>
        </authorList>
    </citation>
    <scope>NUCLEOTIDE SEQUENCE [LARGE SCALE GENOMIC DNA]</scope>
</reference>
<comment type="caution">
    <text evidence="1">The sequence shown here is derived from an EMBL/GenBank/DDBJ whole genome shotgun (WGS) entry which is preliminary data.</text>
</comment>
<accession>A0A426ZCI3</accession>
<sequence length="172" mass="18905">MPTALPHHRRPLVLYRQHLVCPSLAPTLTASTSPDYYYCFLNLPPTFLPSSIAFSPCSRSCRCCCHSFANATITAKLPPTFPPSATISLCSHSYNNHCCCLPLPDTTITPAASDHFIYYSARCHLPPLLLVVALDCPHLPSAAMLLTTTKISTAPCIASVPFPYCYHLLRLR</sequence>
<name>A0A426ZCI3_ENSVE</name>